<feature type="region of interest" description="Disordered" evidence="1">
    <location>
        <begin position="56"/>
        <end position="146"/>
    </location>
</feature>
<feature type="compositionally biased region" description="Basic and acidic residues" evidence="1">
    <location>
        <begin position="173"/>
        <end position="183"/>
    </location>
</feature>
<evidence type="ECO:0000313" key="2">
    <source>
        <dbReference type="EMBL" id="KAF2707962.1"/>
    </source>
</evidence>
<dbReference type="Proteomes" id="UP000799428">
    <property type="component" value="Unassembled WGS sequence"/>
</dbReference>
<accession>A0A6G1K673</accession>
<dbReference type="AlphaFoldDB" id="A0A6G1K673"/>
<feature type="region of interest" description="Disordered" evidence="1">
    <location>
        <begin position="241"/>
        <end position="270"/>
    </location>
</feature>
<feature type="compositionally biased region" description="Polar residues" evidence="1">
    <location>
        <begin position="94"/>
        <end position="106"/>
    </location>
</feature>
<feature type="region of interest" description="Disordered" evidence="1">
    <location>
        <begin position="164"/>
        <end position="183"/>
    </location>
</feature>
<gene>
    <name evidence="2" type="ORF">K504DRAFT_504167</name>
</gene>
<dbReference type="EMBL" id="MU005773">
    <property type="protein sequence ID" value="KAF2707962.1"/>
    <property type="molecule type" value="Genomic_DNA"/>
</dbReference>
<feature type="compositionally biased region" description="Polar residues" evidence="1">
    <location>
        <begin position="443"/>
        <end position="453"/>
    </location>
</feature>
<feature type="compositionally biased region" description="Low complexity" evidence="1">
    <location>
        <begin position="107"/>
        <end position="127"/>
    </location>
</feature>
<organism evidence="2 3">
    <name type="scientific">Pleomassaria siparia CBS 279.74</name>
    <dbReference type="NCBI Taxonomy" id="1314801"/>
    <lineage>
        <taxon>Eukaryota</taxon>
        <taxon>Fungi</taxon>
        <taxon>Dikarya</taxon>
        <taxon>Ascomycota</taxon>
        <taxon>Pezizomycotina</taxon>
        <taxon>Dothideomycetes</taxon>
        <taxon>Pleosporomycetidae</taxon>
        <taxon>Pleosporales</taxon>
        <taxon>Pleomassariaceae</taxon>
        <taxon>Pleomassaria</taxon>
    </lineage>
</organism>
<keyword evidence="3" id="KW-1185">Reference proteome</keyword>
<protein>
    <submittedName>
        <fullName evidence="2">Uncharacterized protein</fullName>
    </submittedName>
</protein>
<feature type="region of interest" description="Disordered" evidence="1">
    <location>
        <begin position="412"/>
        <end position="487"/>
    </location>
</feature>
<feature type="region of interest" description="Disordered" evidence="1">
    <location>
        <begin position="297"/>
        <end position="397"/>
    </location>
</feature>
<evidence type="ECO:0000256" key="1">
    <source>
        <dbReference type="SAM" id="MobiDB-lite"/>
    </source>
</evidence>
<sequence>MRVWRVIARYSSFREPPSTFNPPTWIPTPPRPPTLVYPPWMRKLTAIAFGIQAAARTHRRKSSGPAHTAEGNSRVVLGEIDVEAGETRTREGIPTTTSETASDTPARSSTLSAPPKSSSRSGTSRTPQRTDEGICTPRVTLTAPSPRRTGSLELRVLMASVNEPSRTDGSAITREKEEDKEDRIPEQTRLMSRIPITAQEDGLLSPPSASNCGLHPVIPHRDTLPGCPNCPGPACSISLSRESNTSDTTTNPHRRPGIGRAVSETSVGTPHSIRTQMARDMEYMREDMERLLSRPLVTSTVPEPDSCSFSAGSLGPTVPPPTPAKSIAAQSSGPRGSQRAAGFVPTPNGHQRSGTGSSQRRGRYATFTASIPRSPRGSILDSPTPSSISSLPPETPTQTRYLKWGKVAAAAAAPSASQADPAHRNRRHAAPKPPSFSFPRASHSAQPTSTRHISYTPPSSPSSTASARPLNPPKPHVTFASGTSPWTPVRDRRIMRLMGRGGRGTMRTPSKEIVSSLDRAIDDQIEAERSIGGWTRFSGGGCA</sequence>
<reference evidence="2" key="1">
    <citation type="journal article" date="2020" name="Stud. Mycol.">
        <title>101 Dothideomycetes genomes: a test case for predicting lifestyles and emergence of pathogens.</title>
        <authorList>
            <person name="Haridas S."/>
            <person name="Albert R."/>
            <person name="Binder M."/>
            <person name="Bloem J."/>
            <person name="Labutti K."/>
            <person name="Salamov A."/>
            <person name="Andreopoulos B."/>
            <person name="Baker S."/>
            <person name="Barry K."/>
            <person name="Bills G."/>
            <person name="Bluhm B."/>
            <person name="Cannon C."/>
            <person name="Castanera R."/>
            <person name="Culley D."/>
            <person name="Daum C."/>
            <person name="Ezra D."/>
            <person name="Gonzalez J."/>
            <person name="Henrissat B."/>
            <person name="Kuo A."/>
            <person name="Liang C."/>
            <person name="Lipzen A."/>
            <person name="Lutzoni F."/>
            <person name="Magnuson J."/>
            <person name="Mondo S."/>
            <person name="Nolan M."/>
            <person name="Ohm R."/>
            <person name="Pangilinan J."/>
            <person name="Park H.-J."/>
            <person name="Ramirez L."/>
            <person name="Alfaro M."/>
            <person name="Sun H."/>
            <person name="Tritt A."/>
            <person name="Yoshinaga Y."/>
            <person name="Zwiers L.-H."/>
            <person name="Turgeon B."/>
            <person name="Goodwin S."/>
            <person name="Spatafora J."/>
            <person name="Crous P."/>
            <person name="Grigoriev I."/>
        </authorList>
    </citation>
    <scope>NUCLEOTIDE SEQUENCE</scope>
    <source>
        <strain evidence="2">CBS 279.74</strain>
    </source>
</reference>
<feature type="compositionally biased region" description="Polar residues" evidence="1">
    <location>
        <begin position="241"/>
        <end position="251"/>
    </location>
</feature>
<feature type="compositionally biased region" description="Polar residues" evidence="1">
    <location>
        <begin position="297"/>
        <end position="311"/>
    </location>
</feature>
<feature type="compositionally biased region" description="Low complexity" evidence="1">
    <location>
        <begin position="349"/>
        <end position="359"/>
    </location>
</feature>
<proteinExistence type="predicted"/>
<evidence type="ECO:0000313" key="3">
    <source>
        <dbReference type="Proteomes" id="UP000799428"/>
    </source>
</evidence>
<feature type="compositionally biased region" description="Low complexity" evidence="1">
    <location>
        <begin position="382"/>
        <end position="392"/>
    </location>
</feature>
<name>A0A6G1K673_9PLEO</name>